<feature type="compositionally biased region" description="Polar residues" evidence="1">
    <location>
        <begin position="1"/>
        <end position="18"/>
    </location>
</feature>
<feature type="region of interest" description="Disordered" evidence="1">
    <location>
        <begin position="1"/>
        <end position="21"/>
    </location>
</feature>
<dbReference type="InterPro" id="IPR014718">
    <property type="entry name" value="GH-type_carb-bd"/>
</dbReference>
<dbReference type="EMBL" id="AMCI01003109">
    <property type="protein sequence ID" value="EJX01052.1"/>
    <property type="molecule type" value="Genomic_DNA"/>
</dbReference>
<dbReference type="InterPro" id="IPR041371">
    <property type="entry name" value="GH92_N"/>
</dbReference>
<evidence type="ECO:0000256" key="1">
    <source>
        <dbReference type="SAM" id="MobiDB-lite"/>
    </source>
</evidence>
<comment type="caution">
    <text evidence="3">The sequence shown here is derived from an EMBL/GenBank/DDBJ whole genome shotgun (WGS) entry which is preliminary data.</text>
</comment>
<proteinExistence type="predicted"/>
<dbReference type="AlphaFoldDB" id="J9G1I4"/>
<gene>
    <name evidence="3" type="ORF">EVA_10833</name>
</gene>
<accession>J9G1I4</accession>
<protein>
    <submittedName>
        <fullName evidence="3">Alpha-1,2-mannosidase family protein</fullName>
    </submittedName>
</protein>
<evidence type="ECO:0000313" key="3">
    <source>
        <dbReference type="EMBL" id="EJX01052.1"/>
    </source>
</evidence>
<dbReference type="GO" id="GO:0030246">
    <property type="term" value="F:carbohydrate binding"/>
    <property type="evidence" value="ECO:0007669"/>
    <property type="project" value="InterPro"/>
</dbReference>
<feature type="non-terminal residue" evidence="3">
    <location>
        <position position="91"/>
    </location>
</feature>
<dbReference type="Gene3D" id="2.70.98.10">
    <property type="match status" value="1"/>
</dbReference>
<name>J9G1I4_9ZZZZ</name>
<reference evidence="3" key="1">
    <citation type="journal article" date="2012" name="PLoS ONE">
        <title>Gene sets for utilization of primary and secondary nutrition supplies in the distal gut of endangered iberian lynx.</title>
        <authorList>
            <person name="Alcaide M."/>
            <person name="Messina E."/>
            <person name="Richter M."/>
            <person name="Bargiela R."/>
            <person name="Peplies J."/>
            <person name="Huws S.A."/>
            <person name="Newbold C.J."/>
            <person name="Golyshin P.N."/>
            <person name="Simon M.A."/>
            <person name="Lopez G."/>
            <person name="Yakimov M.M."/>
            <person name="Ferrer M."/>
        </authorList>
    </citation>
    <scope>NUCLEOTIDE SEQUENCE</scope>
</reference>
<feature type="domain" description="Glycosyl hydrolase family 92 N-terminal" evidence="2">
    <location>
        <begin position="33"/>
        <end position="91"/>
    </location>
</feature>
<evidence type="ECO:0000259" key="2">
    <source>
        <dbReference type="Pfam" id="PF17678"/>
    </source>
</evidence>
<organism evidence="3">
    <name type="scientific">gut metagenome</name>
    <dbReference type="NCBI Taxonomy" id="749906"/>
    <lineage>
        <taxon>unclassified sequences</taxon>
        <taxon>metagenomes</taxon>
        <taxon>organismal metagenomes</taxon>
    </lineage>
</organism>
<sequence length="91" mass="9495">MGTPITASTPPQPASSVQHLLGKSTKTPDLCSYVDPHIGSGGHGHVFVGANVPFGLVQLGPTALSQEWDWTSGYHYGDSTVIGFPHTHLSG</sequence>
<dbReference type="Pfam" id="PF17678">
    <property type="entry name" value="Glyco_hydro_92N"/>
    <property type="match status" value="1"/>
</dbReference>